<proteinExistence type="predicted"/>
<name>A0A3L6SZJ1_PANMI</name>
<evidence type="ECO:0000256" key="1">
    <source>
        <dbReference type="SAM" id="MobiDB-lite"/>
    </source>
</evidence>
<dbReference type="Proteomes" id="UP000275267">
    <property type="component" value="Unassembled WGS sequence"/>
</dbReference>
<evidence type="ECO:0000313" key="2">
    <source>
        <dbReference type="EMBL" id="RLN29171.1"/>
    </source>
</evidence>
<organism evidence="2 3">
    <name type="scientific">Panicum miliaceum</name>
    <name type="common">Proso millet</name>
    <name type="synonym">Broomcorn millet</name>
    <dbReference type="NCBI Taxonomy" id="4540"/>
    <lineage>
        <taxon>Eukaryota</taxon>
        <taxon>Viridiplantae</taxon>
        <taxon>Streptophyta</taxon>
        <taxon>Embryophyta</taxon>
        <taxon>Tracheophyta</taxon>
        <taxon>Spermatophyta</taxon>
        <taxon>Magnoliopsida</taxon>
        <taxon>Liliopsida</taxon>
        <taxon>Poales</taxon>
        <taxon>Poaceae</taxon>
        <taxon>PACMAD clade</taxon>
        <taxon>Panicoideae</taxon>
        <taxon>Panicodae</taxon>
        <taxon>Paniceae</taxon>
        <taxon>Panicinae</taxon>
        <taxon>Panicum</taxon>
        <taxon>Panicum sect. Panicum</taxon>
    </lineage>
</organism>
<reference evidence="3" key="1">
    <citation type="journal article" date="2019" name="Nat. Commun.">
        <title>The genome of broomcorn millet.</title>
        <authorList>
            <person name="Zou C."/>
            <person name="Miki D."/>
            <person name="Li D."/>
            <person name="Tang Q."/>
            <person name="Xiao L."/>
            <person name="Rajput S."/>
            <person name="Deng P."/>
            <person name="Jia W."/>
            <person name="Huang R."/>
            <person name="Zhang M."/>
            <person name="Sun Y."/>
            <person name="Hu J."/>
            <person name="Fu X."/>
            <person name="Schnable P.S."/>
            <person name="Li F."/>
            <person name="Zhang H."/>
            <person name="Feng B."/>
            <person name="Zhu X."/>
            <person name="Liu R."/>
            <person name="Schnable J.C."/>
            <person name="Zhu J.-K."/>
            <person name="Zhang H."/>
        </authorList>
    </citation>
    <scope>NUCLEOTIDE SEQUENCE [LARGE SCALE GENOMIC DNA]</scope>
</reference>
<keyword evidence="3" id="KW-1185">Reference proteome</keyword>
<evidence type="ECO:0000313" key="3">
    <source>
        <dbReference type="Proteomes" id="UP000275267"/>
    </source>
</evidence>
<comment type="caution">
    <text evidence="2">The sequence shown here is derived from an EMBL/GenBank/DDBJ whole genome shotgun (WGS) entry which is preliminary data.</text>
</comment>
<sequence length="143" mass="15665">MAAITTPSWPSRPATSVVAFFTPQSPPLPLSAYKGHVEPSYPPLPRSLAPLHRTPQRCRHPSSGSPPIYRLTDLSPLPTHLGASSCDNVPFEKGQLLQFEEEINSLSAKKKTLKWRTTATSNSSRHVFTSQSLVEEAAAEDFV</sequence>
<feature type="region of interest" description="Disordered" evidence="1">
    <location>
        <begin position="44"/>
        <end position="73"/>
    </location>
</feature>
<protein>
    <submittedName>
        <fullName evidence="2">Uncharacterized protein</fullName>
    </submittedName>
</protein>
<dbReference type="EMBL" id="PQIB02000003">
    <property type="protein sequence ID" value="RLN29171.1"/>
    <property type="molecule type" value="Genomic_DNA"/>
</dbReference>
<dbReference type="AlphaFoldDB" id="A0A3L6SZJ1"/>
<gene>
    <name evidence="2" type="ORF">C2845_PM05G38010</name>
</gene>
<accession>A0A3L6SZJ1</accession>